<protein>
    <recommendedName>
        <fullName evidence="2">GAG-pre-integrase domain-containing protein</fullName>
    </recommendedName>
</protein>
<dbReference type="InterPro" id="IPR025724">
    <property type="entry name" value="GAG-pre-integrase_dom"/>
</dbReference>
<evidence type="ECO:0000256" key="1">
    <source>
        <dbReference type="SAM" id="MobiDB-lite"/>
    </source>
</evidence>
<feature type="region of interest" description="Disordered" evidence="1">
    <location>
        <begin position="85"/>
        <end position="163"/>
    </location>
</feature>
<gene>
    <name evidence="3" type="ORF">RUM43_002880</name>
</gene>
<evidence type="ECO:0000259" key="2">
    <source>
        <dbReference type="Pfam" id="PF13976"/>
    </source>
</evidence>
<name>A0AAN8RW93_POLSC</name>
<feature type="compositionally biased region" description="Basic and acidic residues" evidence="1">
    <location>
        <begin position="122"/>
        <end position="136"/>
    </location>
</feature>
<feature type="compositionally biased region" description="Basic residues" evidence="1">
    <location>
        <begin position="137"/>
        <end position="155"/>
    </location>
</feature>
<dbReference type="AlphaFoldDB" id="A0AAN8RW93"/>
<dbReference type="EMBL" id="JAWJWE010000036">
    <property type="protein sequence ID" value="KAK6629063.1"/>
    <property type="molecule type" value="Genomic_DNA"/>
</dbReference>
<proteinExistence type="predicted"/>
<reference evidence="3 4" key="1">
    <citation type="submission" date="2023-10" db="EMBL/GenBank/DDBJ databases">
        <title>Genomes of two closely related lineages of the louse Polyplax serrata with different host specificities.</title>
        <authorList>
            <person name="Martinu J."/>
            <person name="Tarabai H."/>
            <person name="Stefka J."/>
            <person name="Hypsa V."/>
        </authorList>
    </citation>
    <scope>NUCLEOTIDE SEQUENCE [LARGE SCALE GENOMIC DNA]</scope>
    <source>
        <strain evidence="3">HR10_N</strain>
    </source>
</reference>
<dbReference type="Proteomes" id="UP001372834">
    <property type="component" value="Unassembled WGS sequence"/>
</dbReference>
<accession>A0AAN8RW93</accession>
<dbReference type="Pfam" id="PF13976">
    <property type="entry name" value="gag_pre-integrs"/>
    <property type="match status" value="1"/>
</dbReference>
<evidence type="ECO:0000313" key="3">
    <source>
        <dbReference type="EMBL" id="KAK6629063.1"/>
    </source>
</evidence>
<organism evidence="3 4">
    <name type="scientific">Polyplax serrata</name>
    <name type="common">Common mouse louse</name>
    <dbReference type="NCBI Taxonomy" id="468196"/>
    <lineage>
        <taxon>Eukaryota</taxon>
        <taxon>Metazoa</taxon>
        <taxon>Ecdysozoa</taxon>
        <taxon>Arthropoda</taxon>
        <taxon>Hexapoda</taxon>
        <taxon>Insecta</taxon>
        <taxon>Pterygota</taxon>
        <taxon>Neoptera</taxon>
        <taxon>Paraneoptera</taxon>
        <taxon>Psocodea</taxon>
        <taxon>Troctomorpha</taxon>
        <taxon>Phthiraptera</taxon>
        <taxon>Anoplura</taxon>
        <taxon>Polyplacidae</taxon>
        <taxon>Polyplax</taxon>
    </lineage>
</organism>
<evidence type="ECO:0000313" key="4">
    <source>
        <dbReference type="Proteomes" id="UP001372834"/>
    </source>
</evidence>
<feature type="compositionally biased region" description="Basic and acidic residues" evidence="1">
    <location>
        <begin position="88"/>
        <end position="106"/>
    </location>
</feature>
<comment type="caution">
    <text evidence="3">The sequence shown here is derived from an EMBL/GenBank/DDBJ whole genome shotgun (WGS) entry which is preliminary data.</text>
</comment>
<feature type="domain" description="GAG-pre-integrase" evidence="2">
    <location>
        <begin position="39"/>
        <end position="91"/>
    </location>
</feature>
<sequence>MGKKNSKLKQETVESLTKDTYLIVDRGRIFLKAKRERDLYVLSEKQEEAMLMRDDDKSIKKWHQRLGHRNFKDLSRMTLQDLIASTEVNKDSEDPGRTQTPKKETEGEICDSDVERNGTPSEQHEEIQRELCTKDKRVARRPRRLLTSKRGRPRKIYNTSRES</sequence>